<dbReference type="AlphaFoldDB" id="A0A5N1J968"/>
<proteinExistence type="predicted"/>
<dbReference type="RefSeq" id="WP_150901998.1">
    <property type="nucleotide sequence ID" value="NZ_VTWT01000001.1"/>
</dbReference>
<accession>A0A5N1J968</accession>
<evidence type="ECO:0000256" key="4">
    <source>
        <dbReference type="ARBA" id="ARBA00023136"/>
    </source>
</evidence>
<reference evidence="7 8" key="1">
    <citation type="submission" date="2019-09" db="EMBL/GenBank/DDBJ databases">
        <title>Genome sequence of Adhaeribacter sp. M2.</title>
        <authorList>
            <person name="Srinivasan S."/>
        </authorList>
    </citation>
    <scope>NUCLEOTIDE SEQUENCE [LARGE SCALE GENOMIC DNA]</scope>
    <source>
        <strain evidence="7 8">M2</strain>
    </source>
</reference>
<evidence type="ECO:0000256" key="3">
    <source>
        <dbReference type="ARBA" id="ARBA00022729"/>
    </source>
</evidence>
<comment type="subcellular location">
    <subcellularLocation>
        <location evidence="1">Membrane</location>
    </subcellularLocation>
</comment>
<dbReference type="PANTHER" id="PTHR12815">
    <property type="entry name" value="SORTING AND ASSEMBLY MACHINERY SAMM50 PROTEIN FAMILY MEMBER"/>
    <property type="match status" value="1"/>
</dbReference>
<feature type="domain" description="Bacterial surface antigen (D15)" evidence="6">
    <location>
        <begin position="489"/>
        <end position="756"/>
    </location>
</feature>
<dbReference type="PANTHER" id="PTHR12815:SF47">
    <property type="entry name" value="TRANSLOCATION AND ASSEMBLY MODULE SUBUNIT TAMA"/>
    <property type="match status" value="1"/>
</dbReference>
<evidence type="ECO:0000256" key="1">
    <source>
        <dbReference type="ARBA" id="ARBA00004370"/>
    </source>
</evidence>
<dbReference type="Pfam" id="PF01103">
    <property type="entry name" value="Omp85"/>
    <property type="match status" value="1"/>
</dbReference>
<evidence type="ECO:0000256" key="5">
    <source>
        <dbReference type="ARBA" id="ARBA00023237"/>
    </source>
</evidence>
<dbReference type="InterPro" id="IPR000184">
    <property type="entry name" value="Bac_surfAg_D15"/>
</dbReference>
<gene>
    <name evidence="7" type="ORF">F0P94_01875</name>
</gene>
<keyword evidence="5" id="KW-0998">Cell outer membrane</keyword>
<dbReference type="EMBL" id="VTWT01000001">
    <property type="protein sequence ID" value="KAA9345855.1"/>
    <property type="molecule type" value="Genomic_DNA"/>
</dbReference>
<keyword evidence="2" id="KW-0812">Transmembrane</keyword>
<keyword evidence="8" id="KW-1185">Reference proteome</keyword>
<evidence type="ECO:0000313" key="7">
    <source>
        <dbReference type="EMBL" id="KAA9345855.1"/>
    </source>
</evidence>
<dbReference type="InterPro" id="IPR039910">
    <property type="entry name" value="D15-like"/>
</dbReference>
<protein>
    <submittedName>
        <fullName evidence="7">BamA/TamA family outer membrane protein</fullName>
    </submittedName>
</protein>
<name>A0A5N1J968_9BACT</name>
<comment type="caution">
    <text evidence="7">The sequence shown here is derived from an EMBL/GenBank/DDBJ whole genome shotgun (WGS) entry which is preliminary data.</text>
</comment>
<organism evidence="7 8">
    <name type="scientific">Adhaeribacter soli</name>
    <dbReference type="NCBI Taxonomy" id="2607655"/>
    <lineage>
        <taxon>Bacteria</taxon>
        <taxon>Pseudomonadati</taxon>
        <taxon>Bacteroidota</taxon>
        <taxon>Cytophagia</taxon>
        <taxon>Cytophagales</taxon>
        <taxon>Hymenobacteraceae</taxon>
        <taxon>Adhaeribacter</taxon>
    </lineage>
</organism>
<keyword evidence="4" id="KW-0472">Membrane</keyword>
<evidence type="ECO:0000256" key="2">
    <source>
        <dbReference type="ARBA" id="ARBA00022692"/>
    </source>
</evidence>
<sequence length="786" mass="89166">MDLNRPLYFFTQKRYLFRLKNLAGALLLFAVLTLQGCTGTSKLPEGKKLYTGATVKLKSDKPVPTEKELIPQLEAVITPKPNATFLGMRPKVALYNFAGGDRKRKGIMEWIRTGLGEPPVLYDSVNNRKNTDLMINRLNNNGYFNSRVEVTKKEKKKTVSLTYTALVAQPYRISEVIFPSGDSSQTRIHRDIAATQPGSRLKAGDIYNLNTLISERQRIDSLLKNQGYFYFGPDFILFKADSSYRDHTVKLYVTLKPGTPEKVRKPYTLNKIIIYTDYTIGYDTIPMKPPVVVRGYRYYPDENSLRAKRLMPSVFLEPGKLYTRKDHALTLSRVMGLGMFKFVDINFTDADSVAGTLDAALRLTPMMNQSFRTELETVSKTNGFAGPGINVSYRHRNLLRGAELLVVTLRAGTETQISKRNDQTSESGTNATLNAIEFGATADLYVPRFITPFNLKNLRSEFVPKTRFRLAYDYQNRTNYYQLNGYTLSYSYIWKPRRKVTHEVTPINIQLTKLLNQTPAFEEVLARNRFLAQSFEEQFVIGSMYYFTYDTRLIPGKRDNVYFNGGIDASGNLLGLLTGGFGNAKEKPVTLAGTPYSQYTKLDFDLRYYHNFRNNAVLATRIITGLGFPYGNSETLPYIKQYFIGGPNSIRAFRARSIGPGIYADSTNSGFFDQSGDIKLEMNVEYRFDLFRPYVEGALFVDAGNIWLSKAIPEKPGAEFRFNQFYKQLAVGTGFGIRIDAQVVVIRFDVGIPVRVPLENAADRYVLKIPPPRKDMVLNIAIGYPF</sequence>
<evidence type="ECO:0000313" key="8">
    <source>
        <dbReference type="Proteomes" id="UP000326570"/>
    </source>
</evidence>
<evidence type="ECO:0000259" key="6">
    <source>
        <dbReference type="Pfam" id="PF01103"/>
    </source>
</evidence>
<dbReference type="GO" id="GO:0019867">
    <property type="term" value="C:outer membrane"/>
    <property type="evidence" value="ECO:0007669"/>
    <property type="project" value="InterPro"/>
</dbReference>
<dbReference type="Gene3D" id="2.40.160.50">
    <property type="entry name" value="membrane protein fhac: a member of the omp85/tpsb transporter family"/>
    <property type="match status" value="1"/>
</dbReference>
<keyword evidence="3" id="KW-0732">Signal</keyword>
<dbReference type="Proteomes" id="UP000326570">
    <property type="component" value="Unassembled WGS sequence"/>
</dbReference>